<feature type="transmembrane region" description="Helical" evidence="8">
    <location>
        <begin position="643"/>
        <end position="664"/>
    </location>
</feature>
<feature type="transmembrane region" description="Helical" evidence="8">
    <location>
        <begin position="209"/>
        <end position="229"/>
    </location>
</feature>
<feature type="transmembrane region" description="Helical" evidence="8">
    <location>
        <begin position="140"/>
        <end position="159"/>
    </location>
</feature>
<comment type="caution">
    <text evidence="9">The sequence shown here is derived from an EMBL/GenBank/DDBJ whole genome shotgun (WGS) entry which is preliminary data.</text>
</comment>
<dbReference type="OrthoDB" id="9782305at2"/>
<evidence type="ECO:0000256" key="5">
    <source>
        <dbReference type="ARBA" id="ARBA00022692"/>
    </source>
</evidence>
<keyword evidence="7 8" id="KW-0472">Membrane</keyword>
<feature type="transmembrane region" description="Helical" evidence="8">
    <location>
        <begin position="83"/>
        <end position="103"/>
    </location>
</feature>
<feature type="transmembrane region" description="Helical" evidence="8">
    <location>
        <begin position="459"/>
        <end position="478"/>
    </location>
</feature>
<dbReference type="RefSeq" id="WP_147142348.1">
    <property type="nucleotide sequence ID" value="NZ_BAABIJ010000004.1"/>
</dbReference>
<feature type="transmembrane region" description="Helical" evidence="8">
    <location>
        <begin position="676"/>
        <end position="693"/>
    </location>
</feature>
<evidence type="ECO:0000313" key="10">
    <source>
        <dbReference type="Proteomes" id="UP000321617"/>
    </source>
</evidence>
<evidence type="ECO:0000256" key="7">
    <source>
        <dbReference type="ARBA" id="ARBA00023136"/>
    </source>
</evidence>
<dbReference type="AlphaFoldDB" id="A0A562URA5"/>
<protein>
    <submittedName>
        <fullName evidence="9">Iron complex transport system permease protein</fullName>
    </submittedName>
</protein>
<feature type="transmembrane region" description="Helical" evidence="8">
    <location>
        <begin position="337"/>
        <end position="356"/>
    </location>
</feature>
<feature type="transmembrane region" description="Helical" evidence="8">
    <location>
        <begin position="515"/>
        <end position="537"/>
    </location>
</feature>
<dbReference type="GO" id="GO:0005886">
    <property type="term" value="C:plasma membrane"/>
    <property type="evidence" value="ECO:0007669"/>
    <property type="project" value="UniProtKB-SubCell"/>
</dbReference>
<keyword evidence="4" id="KW-1003">Cell membrane</keyword>
<dbReference type="InterPro" id="IPR037294">
    <property type="entry name" value="ABC_BtuC-like"/>
</dbReference>
<evidence type="ECO:0000256" key="3">
    <source>
        <dbReference type="ARBA" id="ARBA00022448"/>
    </source>
</evidence>
<gene>
    <name evidence="9" type="ORF">LX16_4370</name>
</gene>
<feature type="transmembrane region" description="Helical" evidence="8">
    <location>
        <begin position="604"/>
        <end position="631"/>
    </location>
</feature>
<keyword evidence="10" id="KW-1185">Reference proteome</keyword>
<feature type="transmembrane region" description="Helical" evidence="8">
    <location>
        <begin position="377"/>
        <end position="397"/>
    </location>
</feature>
<evidence type="ECO:0000256" key="6">
    <source>
        <dbReference type="ARBA" id="ARBA00022989"/>
    </source>
</evidence>
<name>A0A562URA5_9ACTN</name>
<dbReference type="CDD" id="cd06550">
    <property type="entry name" value="TM_ABC_iron-siderophores_like"/>
    <property type="match status" value="2"/>
</dbReference>
<feature type="transmembrane region" description="Helical" evidence="8">
    <location>
        <begin position="484"/>
        <end position="506"/>
    </location>
</feature>
<comment type="similarity">
    <text evidence="2">Belongs to the binding-protein-dependent transport system permease family. FecCD subfamily.</text>
</comment>
<dbReference type="GO" id="GO:0033214">
    <property type="term" value="P:siderophore-iron import into cell"/>
    <property type="evidence" value="ECO:0007669"/>
    <property type="project" value="TreeGrafter"/>
</dbReference>
<accession>A0A562URA5</accession>
<feature type="transmembrane region" description="Helical" evidence="8">
    <location>
        <begin position="430"/>
        <end position="447"/>
    </location>
</feature>
<proteinExistence type="inferred from homology"/>
<reference evidence="9 10" key="1">
    <citation type="journal article" date="2013" name="Stand. Genomic Sci.">
        <title>Genomic Encyclopedia of Type Strains, Phase I: The one thousand microbial genomes (KMG-I) project.</title>
        <authorList>
            <person name="Kyrpides N.C."/>
            <person name="Woyke T."/>
            <person name="Eisen J.A."/>
            <person name="Garrity G."/>
            <person name="Lilburn T.G."/>
            <person name="Beck B.J."/>
            <person name="Whitman W.B."/>
            <person name="Hugenholtz P."/>
            <person name="Klenk H.P."/>
        </authorList>
    </citation>
    <scope>NUCLEOTIDE SEQUENCE [LARGE SCALE GENOMIC DNA]</scope>
    <source>
        <strain evidence="9 10">DSM 45044</strain>
    </source>
</reference>
<evidence type="ECO:0000256" key="4">
    <source>
        <dbReference type="ARBA" id="ARBA00022475"/>
    </source>
</evidence>
<dbReference type="EMBL" id="VLLL01000008">
    <property type="protein sequence ID" value="TWJ08150.1"/>
    <property type="molecule type" value="Genomic_DNA"/>
</dbReference>
<keyword evidence="3" id="KW-0813">Transport</keyword>
<dbReference type="Gene3D" id="1.10.3470.10">
    <property type="entry name" value="ABC transporter involved in vitamin B12 uptake, BtuC"/>
    <property type="match status" value="2"/>
</dbReference>
<dbReference type="FunFam" id="1.10.3470.10:FF:000001">
    <property type="entry name" value="Vitamin B12 ABC transporter permease BtuC"/>
    <property type="match status" value="1"/>
</dbReference>
<feature type="transmembrane region" description="Helical" evidence="8">
    <location>
        <begin position="301"/>
        <end position="325"/>
    </location>
</feature>
<dbReference type="GO" id="GO:0022857">
    <property type="term" value="F:transmembrane transporter activity"/>
    <property type="evidence" value="ECO:0007669"/>
    <property type="project" value="InterPro"/>
</dbReference>
<dbReference type="NCBIfam" id="NF007867">
    <property type="entry name" value="PRK10577.1-3"/>
    <property type="match status" value="1"/>
</dbReference>
<keyword evidence="6 8" id="KW-1133">Transmembrane helix</keyword>
<feature type="transmembrane region" description="Helical" evidence="8">
    <location>
        <begin position="25"/>
        <end position="45"/>
    </location>
</feature>
<evidence type="ECO:0000256" key="2">
    <source>
        <dbReference type="ARBA" id="ARBA00007935"/>
    </source>
</evidence>
<keyword evidence="5 8" id="KW-0812">Transmembrane</keyword>
<dbReference type="PANTHER" id="PTHR30472:SF37">
    <property type="entry name" value="FE(3+) DICITRATE TRANSPORT SYSTEM PERMEASE PROTEIN FECD-RELATED"/>
    <property type="match status" value="1"/>
</dbReference>
<organism evidence="9 10">
    <name type="scientific">Stackebrandtia albiflava</name>
    <dbReference type="NCBI Taxonomy" id="406432"/>
    <lineage>
        <taxon>Bacteria</taxon>
        <taxon>Bacillati</taxon>
        <taxon>Actinomycetota</taxon>
        <taxon>Actinomycetes</taxon>
        <taxon>Glycomycetales</taxon>
        <taxon>Glycomycetaceae</taxon>
        <taxon>Stackebrandtia</taxon>
    </lineage>
</organism>
<feature type="transmembrane region" description="Helical" evidence="8">
    <location>
        <begin position="165"/>
        <end position="189"/>
    </location>
</feature>
<evidence type="ECO:0000256" key="8">
    <source>
        <dbReference type="SAM" id="Phobius"/>
    </source>
</evidence>
<feature type="transmembrane region" description="Helical" evidence="8">
    <location>
        <begin position="255"/>
        <end position="280"/>
    </location>
</feature>
<evidence type="ECO:0000256" key="1">
    <source>
        <dbReference type="ARBA" id="ARBA00004651"/>
    </source>
</evidence>
<comment type="subcellular location">
    <subcellularLocation>
        <location evidence="1">Cell membrane</location>
        <topology evidence="1">Multi-pass membrane protein</topology>
    </subcellularLocation>
</comment>
<sequence length="699" mass="70913">MTLTRTPPDAPGTTAEPAAPAPVRIAALTGVVVVLLAVIALLACLHITQGTADVGFADIWAWLTGTADDRAAAVVIDSRLPRLAAAAVVGIALGVAGTVMQSISRNPLASPDTLAVNAGAHLALVCGAALGVQGPFLGDLGLAFTGGLAAAALVLALAGTEYGTVRLVLGGSAVALAVTALTRGLMILFPFESRGAHAWAAGTLGVNGFDGIVTLAPIVVIGFALLMLMSRRLDLLMLGDDEARSLGVPVRQTQLWVLLMSVLLSTAAVALTGPIGFIGLAAPALTRLVAPRIPGLHRHRALLPVTGLAAIALLLAADIVLRAILGAQTATQVPTGIMTSILGAVFLIALAFRLRADRAGTSHGELDVRGIGVRHPGIVTAVLAVVLVATVVGSLLIGDMGLLTGDLWNWLTGQAGQIVSAVMDTRAPRVLAALLAGVALAVAGTAIQGVTRNPLAEPAIIGISGGASVTAVIVVTLIPHAGFWALAAAAGAGALAAALVVFGLAARSGFATDRLVLIGVGVSYGTAAFVTLLIVATDPFNAAKALTWLSGSTYGRTFEHLIPLSIGCAVLVPLVMFAHRRLDLLSIDEDTPRLLGVRVASARLALLTCAVLLTAVAVAGIGVIGFVGLVAPHAARMLVGRRHARVIPVAALLGGILVVVSDVVGRTVIAPDQLPAGLMTAIIGAPYFFWLLYRSRKRT</sequence>
<feature type="transmembrane region" description="Helical" evidence="8">
    <location>
        <begin position="557"/>
        <end position="578"/>
    </location>
</feature>
<dbReference type="PANTHER" id="PTHR30472">
    <property type="entry name" value="FERRIC ENTEROBACTIN TRANSPORT SYSTEM PERMEASE PROTEIN"/>
    <property type="match status" value="1"/>
</dbReference>
<dbReference type="SUPFAM" id="SSF81345">
    <property type="entry name" value="ABC transporter involved in vitamin B12 uptake, BtuC"/>
    <property type="match status" value="2"/>
</dbReference>
<dbReference type="Pfam" id="PF01032">
    <property type="entry name" value="FecCD"/>
    <property type="match status" value="2"/>
</dbReference>
<dbReference type="InterPro" id="IPR000522">
    <property type="entry name" value="ABC_transptr_permease_BtuC"/>
</dbReference>
<evidence type="ECO:0000313" key="9">
    <source>
        <dbReference type="EMBL" id="TWJ08150.1"/>
    </source>
</evidence>
<dbReference type="Proteomes" id="UP000321617">
    <property type="component" value="Unassembled WGS sequence"/>
</dbReference>